<evidence type="ECO:0000256" key="1">
    <source>
        <dbReference type="SAM" id="Phobius"/>
    </source>
</evidence>
<comment type="caution">
    <text evidence="2">The sequence shown here is derived from an EMBL/GenBank/DDBJ whole genome shotgun (WGS) entry which is preliminary data.</text>
</comment>
<dbReference type="InterPro" id="IPR047730">
    <property type="entry name" value="ABZJ_00895-like"/>
</dbReference>
<proteinExistence type="predicted"/>
<protein>
    <submittedName>
        <fullName evidence="2">ABZJ_00895 family protein</fullName>
    </submittedName>
</protein>
<gene>
    <name evidence="2" type="ORF">PZA18_22125</name>
</gene>
<feature type="transmembrane region" description="Helical" evidence="1">
    <location>
        <begin position="70"/>
        <end position="94"/>
    </location>
</feature>
<reference evidence="2" key="1">
    <citation type="submission" date="2023-03" db="EMBL/GenBank/DDBJ databases">
        <title>Chitinimonas shenzhenensis gen. nov., sp. nov., a novel member of family Burkholderiaceae isolated from activated sludge collected in Shen Zhen, China.</title>
        <authorList>
            <person name="Wang X."/>
        </authorList>
    </citation>
    <scope>NUCLEOTIDE SEQUENCE</scope>
    <source>
        <strain evidence="2">DQS-5</strain>
    </source>
</reference>
<dbReference type="EMBL" id="JARRAF010000049">
    <property type="protein sequence ID" value="MDK2126748.1"/>
    <property type="molecule type" value="Genomic_DNA"/>
</dbReference>
<dbReference type="Proteomes" id="UP001172778">
    <property type="component" value="Unassembled WGS sequence"/>
</dbReference>
<evidence type="ECO:0000313" key="3">
    <source>
        <dbReference type="Proteomes" id="UP001172778"/>
    </source>
</evidence>
<accession>A0ABT7E372</accession>
<keyword evidence="3" id="KW-1185">Reference proteome</keyword>
<dbReference type="NCBIfam" id="NF038216">
    <property type="entry name" value="ABZJ_00895_fam"/>
    <property type="match status" value="1"/>
</dbReference>
<dbReference type="RefSeq" id="WP_284103068.1">
    <property type="nucleotide sequence ID" value="NZ_JARRAF010000049.1"/>
</dbReference>
<organism evidence="2 3">
    <name type="scientific">Parachitinimonas caeni</name>
    <dbReference type="NCBI Taxonomy" id="3031301"/>
    <lineage>
        <taxon>Bacteria</taxon>
        <taxon>Pseudomonadati</taxon>
        <taxon>Pseudomonadota</taxon>
        <taxon>Betaproteobacteria</taxon>
        <taxon>Neisseriales</taxon>
        <taxon>Chitinibacteraceae</taxon>
        <taxon>Parachitinimonas</taxon>
    </lineage>
</organism>
<sequence length="151" mass="16869">MPESKIPLYKYSMLFTAAYLLISLLVLLADILLHFQGGIGTSFATLVGAVLLVMNRFVQQHQRLPDFRERWVLVGQSLIGCLLASLLQVLIFAKGLASPGQMQEIQSLLAEATLAYWLISLMCFAILYLLNLYIAYGWLSSLVFRAKVSPN</sequence>
<feature type="transmembrane region" description="Helical" evidence="1">
    <location>
        <begin position="39"/>
        <end position="58"/>
    </location>
</feature>
<name>A0ABT7E372_9NEIS</name>
<keyword evidence="1" id="KW-0472">Membrane</keyword>
<keyword evidence="1" id="KW-0812">Transmembrane</keyword>
<feature type="transmembrane region" description="Helical" evidence="1">
    <location>
        <begin position="114"/>
        <end position="139"/>
    </location>
</feature>
<keyword evidence="1" id="KW-1133">Transmembrane helix</keyword>
<evidence type="ECO:0000313" key="2">
    <source>
        <dbReference type="EMBL" id="MDK2126748.1"/>
    </source>
</evidence>
<feature type="transmembrane region" description="Helical" evidence="1">
    <location>
        <begin position="12"/>
        <end position="33"/>
    </location>
</feature>